<evidence type="ECO:0000313" key="2">
    <source>
        <dbReference type="Proteomes" id="UP000814033"/>
    </source>
</evidence>
<comment type="caution">
    <text evidence="1">The sequence shown here is derived from an EMBL/GenBank/DDBJ whole genome shotgun (WGS) entry which is preliminary data.</text>
</comment>
<reference evidence="1" key="2">
    <citation type="journal article" date="2022" name="New Phytol.">
        <title>Evolutionary transition to the ectomycorrhizal habit in the genomes of a hyperdiverse lineage of mushroom-forming fungi.</title>
        <authorList>
            <person name="Looney B."/>
            <person name="Miyauchi S."/>
            <person name="Morin E."/>
            <person name="Drula E."/>
            <person name="Courty P.E."/>
            <person name="Kohler A."/>
            <person name="Kuo A."/>
            <person name="LaButti K."/>
            <person name="Pangilinan J."/>
            <person name="Lipzen A."/>
            <person name="Riley R."/>
            <person name="Andreopoulos W."/>
            <person name="He G."/>
            <person name="Johnson J."/>
            <person name="Nolan M."/>
            <person name="Tritt A."/>
            <person name="Barry K.W."/>
            <person name="Grigoriev I.V."/>
            <person name="Nagy L.G."/>
            <person name="Hibbett D."/>
            <person name="Henrissat B."/>
            <person name="Matheny P.B."/>
            <person name="Labbe J."/>
            <person name="Martin F.M."/>
        </authorList>
    </citation>
    <scope>NUCLEOTIDE SEQUENCE</scope>
    <source>
        <strain evidence="1">FP105234-sp</strain>
    </source>
</reference>
<name>A0ACB8RDH7_9AGAM</name>
<sequence length="277" mass="31108">MPSAHSQPSPDRPPTLRTTKEQQPWPHQIRELSPLLSRRVRKRRVLCLFSHTPWSSPSDVRLGAHWPASCTAPCPHANRQSTPRTNVPQRAKGPSTRPPGRDAPLPCLRGAWHANHAQTRYGTDCERPGDVRPRNRRAGRGKPGRKRGSEGLAREAARRGPLTCPQASTERTRAALAGELRRLLIAPRVRVIRRAPLATTRAHLICPRHLACAVGLDSVRCAHTRNRPDPLRRPSIPVRPFTHCLQPASLLLFFRSITRARGAWLREFASSSRYRCV</sequence>
<gene>
    <name evidence="1" type="ORF">FA95DRAFT_672516</name>
</gene>
<keyword evidence="2" id="KW-1185">Reference proteome</keyword>
<accession>A0ACB8RDH7</accession>
<protein>
    <submittedName>
        <fullName evidence="1">Uncharacterized protein</fullName>
    </submittedName>
</protein>
<proteinExistence type="predicted"/>
<dbReference type="Proteomes" id="UP000814033">
    <property type="component" value="Unassembled WGS sequence"/>
</dbReference>
<evidence type="ECO:0000313" key="1">
    <source>
        <dbReference type="EMBL" id="KAI0041648.1"/>
    </source>
</evidence>
<organism evidence="1 2">
    <name type="scientific">Auriscalpium vulgare</name>
    <dbReference type="NCBI Taxonomy" id="40419"/>
    <lineage>
        <taxon>Eukaryota</taxon>
        <taxon>Fungi</taxon>
        <taxon>Dikarya</taxon>
        <taxon>Basidiomycota</taxon>
        <taxon>Agaricomycotina</taxon>
        <taxon>Agaricomycetes</taxon>
        <taxon>Russulales</taxon>
        <taxon>Auriscalpiaceae</taxon>
        <taxon>Auriscalpium</taxon>
    </lineage>
</organism>
<dbReference type="EMBL" id="MU276110">
    <property type="protein sequence ID" value="KAI0041648.1"/>
    <property type="molecule type" value="Genomic_DNA"/>
</dbReference>
<reference evidence="1" key="1">
    <citation type="submission" date="2021-02" db="EMBL/GenBank/DDBJ databases">
        <authorList>
            <consortium name="DOE Joint Genome Institute"/>
            <person name="Ahrendt S."/>
            <person name="Looney B.P."/>
            <person name="Miyauchi S."/>
            <person name="Morin E."/>
            <person name="Drula E."/>
            <person name="Courty P.E."/>
            <person name="Chicoki N."/>
            <person name="Fauchery L."/>
            <person name="Kohler A."/>
            <person name="Kuo A."/>
            <person name="Labutti K."/>
            <person name="Pangilinan J."/>
            <person name="Lipzen A."/>
            <person name="Riley R."/>
            <person name="Andreopoulos W."/>
            <person name="He G."/>
            <person name="Johnson J."/>
            <person name="Barry K.W."/>
            <person name="Grigoriev I.V."/>
            <person name="Nagy L."/>
            <person name="Hibbett D."/>
            <person name="Henrissat B."/>
            <person name="Matheny P.B."/>
            <person name="Labbe J."/>
            <person name="Martin F."/>
        </authorList>
    </citation>
    <scope>NUCLEOTIDE SEQUENCE</scope>
    <source>
        <strain evidence="1">FP105234-sp</strain>
    </source>
</reference>